<dbReference type="KEGG" id="muh:HYN43_002355"/>
<evidence type="ECO:0000313" key="12">
    <source>
        <dbReference type="Proteomes" id="UP000270046"/>
    </source>
</evidence>
<evidence type="ECO:0000256" key="9">
    <source>
        <dbReference type="ARBA" id="ARBA00047371"/>
    </source>
</evidence>
<dbReference type="InterPro" id="IPR001272">
    <property type="entry name" value="PEP_carboxykinase_ATP"/>
</dbReference>
<dbReference type="NCBIfam" id="NF006820">
    <property type="entry name" value="PRK09344.1-2"/>
    <property type="match status" value="1"/>
</dbReference>
<dbReference type="AlphaFoldDB" id="A0A494VUL0"/>
<keyword evidence="12" id="KW-1185">Reference proteome</keyword>
<sequence>MVYSFLKNKVHYQLPADQLVLQILERGEGALSNTGALLIRTGEFTGRSPDDKFIVRDAVTEDTVHWNRFNNAMPTACFLALEKDLLAYLGSKEEVWMRDVFACADEKYRLSIRMINELPASSHFAANMFICPQPEELLGMKPEWQVIHAPGFQADPLRHGTRKGNFTVVSFSHKKILIGGTGYTGEIKKGVFTILNYLLPLGHGVLPMHCSANVGKRGDTALFFGLSGTGKTTLSSDPARELIGDDEHGWDEAGVFNFEGGCYAKIIDLSEQREPEIYSAVRAGALVENAGFLPGTNGIDFKSREITENTRVSYPLNFISNARIPSVTGIPQNIFFLTCDAYGVLPPISKLTPEQAMFYYINGYTAKVAGTEVGVMEPQITFSSCFGAPFLPLHPDFYAGMFRAKIEESGAAVWMINTGWTGGPYGTGQRISLTYTRAMLSAALGGELDDVVFSCHPLFGLWVPQFCPGVPAELLNPRDTWEDALAYDRAAVSLLAQFAENYERNRSPSAQTVGSAL</sequence>
<keyword evidence="7 10" id="KW-0067">ATP-binding</keyword>
<comment type="pathway">
    <text evidence="1 10">Carbohydrate biosynthesis; gluconeogenesis.</text>
</comment>
<feature type="binding site" evidence="10">
    <location>
        <position position="209"/>
    </location>
    <ligand>
        <name>ATP</name>
        <dbReference type="ChEBI" id="CHEBI:30616"/>
    </ligand>
</feature>
<keyword evidence="11" id="KW-0418">Kinase</keyword>
<name>A0A494VUL0_9SPHI</name>
<keyword evidence="11" id="KW-0670">Pyruvate</keyword>
<evidence type="ECO:0000256" key="1">
    <source>
        <dbReference type="ARBA" id="ARBA00004742"/>
    </source>
</evidence>
<keyword evidence="6 10" id="KW-0210">Decarboxylase</keyword>
<feature type="binding site" evidence="10">
    <location>
        <position position="189"/>
    </location>
    <ligand>
        <name>substrate</name>
    </ligand>
</feature>
<feature type="binding site" evidence="10">
    <location>
        <position position="311"/>
    </location>
    <ligand>
        <name>substrate</name>
    </ligand>
</feature>
<organism evidence="11 12">
    <name type="scientific">Mucilaginibacter celer</name>
    <dbReference type="NCBI Taxonomy" id="2305508"/>
    <lineage>
        <taxon>Bacteria</taxon>
        <taxon>Pseudomonadati</taxon>
        <taxon>Bacteroidota</taxon>
        <taxon>Sphingobacteriia</taxon>
        <taxon>Sphingobacteriales</taxon>
        <taxon>Sphingobacteriaceae</taxon>
        <taxon>Mucilaginibacter</taxon>
    </lineage>
</organism>
<feature type="binding site" evidence="10">
    <location>
        <position position="311"/>
    </location>
    <ligand>
        <name>ATP</name>
        <dbReference type="ChEBI" id="CHEBI:30616"/>
    </ligand>
</feature>
<dbReference type="GO" id="GO:0005524">
    <property type="term" value="F:ATP binding"/>
    <property type="evidence" value="ECO:0007669"/>
    <property type="project" value="UniProtKB-UniRule"/>
</dbReference>
<keyword evidence="8 10" id="KW-0456">Lyase</keyword>
<keyword evidence="5 10" id="KW-0547">Nucleotide-binding</keyword>
<dbReference type="HAMAP" id="MF_00453">
    <property type="entry name" value="PEPCK_ATP"/>
    <property type="match status" value="1"/>
</dbReference>
<dbReference type="GO" id="GO:0006094">
    <property type="term" value="P:gluconeogenesis"/>
    <property type="evidence" value="ECO:0007669"/>
    <property type="project" value="UniProtKB-UniRule"/>
</dbReference>
<feature type="binding site" evidence="10">
    <location>
        <begin position="225"/>
        <end position="233"/>
    </location>
    <ligand>
        <name>ATP</name>
        <dbReference type="ChEBI" id="CHEBI:30616"/>
    </ligand>
</feature>
<feature type="binding site" evidence="10">
    <location>
        <position position="209"/>
    </location>
    <ligand>
        <name>Mn(2+)</name>
        <dbReference type="ChEBI" id="CHEBI:29035"/>
    </ligand>
</feature>
<dbReference type="OrthoDB" id="9806325at2"/>
<evidence type="ECO:0000256" key="4">
    <source>
        <dbReference type="ARBA" id="ARBA00022432"/>
    </source>
</evidence>
<comment type="subcellular location">
    <subcellularLocation>
        <location evidence="10">Cytoplasm</location>
    </subcellularLocation>
</comment>
<dbReference type="RefSeq" id="WP_119409225.1">
    <property type="nucleotide sequence ID" value="NZ_CP032869.1"/>
</dbReference>
<dbReference type="UniPathway" id="UPA00138"/>
<feature type="binding site" evidence="10">
    <location>
        <position position="246"/>
    </location>
    <ligand>
        <name>Mn(2+)</name>
        <dbReference type="ChEBI" id="CHEBI:29035"/>
    </ligand>
</feature>
<dbReference type="InterPro" id="IPR013035">
    <property type="entry name" value="PEP_carboxykinase_C"/>
</dbReference>
<dbReference type="SUPFAM" id="SSF53795">
    <property type="entry name" value="PEP carboxykinase-like"/>
    <property type="match status" value="1"/>
</dbReference>
<dbReference type="GO" id="GO:0005829">
    <property type="term" value="C:cytosol"/>
    <property type="evidence" value="ECO:0007669"/>
    <property type="project" value="TreeGrafter"/>
</dbReference>
<keyword evidence="11" id="KW-0808">Transferase</keyword>
<dbReference type="Pfam" id="PF01293">
    <property type="entry name" value="PEPCK_ATP"/>
    <property type="match status" value="1"/>
</dbReference>
<keyword evidence="10" id="KW-0464">Manganese</keyword>
<comment type="similarity">
    <text evidence="2 10">Belongs to the phosphoenolpyruvate carboxykinase (ATP) family.</text>
</comment>
<dbReference type="Gene3D" id="3.90.228.20">
    <property type="match status" value="1"/>
</dbReference>
<dbReference type="PIRSF" id="PIRSF006294">
    <property type="entry name" value="PEP_crbxkin"/>
    <property type="match status" value="1"/>
</dbReference>
<dbReference type="SUPFAM" id="SSF68923">
    <property type="entry name" value="PEP carboxykinase N-terminal domain"/>
    <property type="match status" value="1"/>
</dbReference>
<feature type="binding site" evidence="10">
    <location>
        <position position="436"/>
    </location>
    <ligand>
        <name>ATP</name>
        <dbReference type="ChEBI" id="CHEBI:30616"/>
    </ligand>
</feature>
<dbReference type="EC" id="4.1.1.49" evidence="3 10"/>
<evidence type="ECO:0000256" key="7">
    <source>
        <dbReference type="ARBA" id="ARBA00022840"/>
    </source>
</evidence>
<dbReference type="GO" id="GO:0004612">
    <property type="term" value="F:phosphoenolpyruvate carboxykinase (ATP) activity"/>
    <property type="evidence" value="ECO:0007669"/>
    <property type="project" value="UniProtKB-UniRule"/>
</dbReference>
<feature type="binding site" evidence="10">
    <location>
        <position position="189"/>
    </location>
    <ligand>
        <name>Mn(2+)</name>
        <dbReference type="ChEBI" id="CHEBI:29035"/>
    </ligand>
</feature>
<feature type="binding site" evidence="10">
    <location>
        <position position="189"/>
    </location>
    <ligand>
        <name>ATP</name>
        <dbReference type="ChEBI" id="CHEBI:30616"/>
    </ligand>
</feature>
<keyword evidence="4 10" id="KW-0312">Gluconeogenesis</keyword>
<evidence type="ECO:0000256" key="2">
    <source>
        <dbReference type="ARBA" id="ARBA00006052"/>
    </source>
</evidence>
<dbReference type="InterPro" id="IPR008210">
    <property type="entry name" value="PEP_carboxykinase_N"/>
</dbReference>
<evidence type="ECO:0000256" key="5">
    <source>
        <dbReference type="ARBA" id="ARBA00022741"/>
    </source>
</evidence>
<dbReference type="PANTHER" id="PTHR30031">
    <property type="entry name" value="PHOSPHOENOLPYRUVATE CARBOXYKINASE ATP"/>
    <property type="match status" value="1"/>
</dbReference>
<reference evidence="11 12" key="1">
    <citation type="submission" date="2018-10" db="EMBL/GenBank/DDBJ databases">
        <title>Genome sequencing of Mucilaginibacter sp. HYN0043.</title>
        <authorList>
            <person name="Kim M."/>
            <person name="Yi H."/>
        </authorList>
    </citation>
    <scope>NUCLEOTIDE SEQUENCE [LARGE SCALE GENOMIC DNA]</scope>
    <source>
        <strain evidence="11 12">HYN0043</strain>
    </source>
</reference>
<dbReference type="Proteomes" id="UP000270046">
    <property type="component" value="Chromosome"/>
</dbReference>
<evidence type="ECO:0000256" key="8">
    <source>
        <dbReference type="ARBA" id="ARBA00023239"/>
    </source>
</evidence>
<keyword evidence="10" id="KW-0479">Metal-binding</keyword>
<dbReference type="InterPro" id="IPR015994">
    <property type="entry name" value="PEPCK_ATP_CS"/>
</dbReference>
<dbReference type="GO" id="GO:0016301">
    <property type="term" value="F:kinase activity"/>
    <property type="evidence" value="ECO:0007669"/>
    <property type="project" value="UniProtKB-KW"/>
</dbReference>
<proteinExistence type="inferred from homology"/>
<feature type="binding site" evidence="10">
    <location>
        <position position="47"/>
    </location>
    <ligand>
        <name>substrate</name>
    </ligand>
</feature>
<dbReference type="EMBL" id="CP032869">
    <property type="protein sequence ID" value="AYL99287.1"/>
    <property type="molecule type" value="Genomic_DNA"/>
</dbReference>
<comment type="function">
    <text evidence="10">Involved in the gluconeogenesis. Catalyzes the conversion of oxaloacetate (OAA) to phosphoenolpyruvate (PEP) through direct phosphoryl transfer between the nucleoside triphosphate and OAA.</text>
</comment>
<evidence type="ECO:0000256" key="3">
    <source>
        <dbReference type="ARBA" id="ARBA00012363"/>
    </source>
</evidence>
<feature type="binding site" evidence="10">
    <location>
        <begin position="430"/>
        <end position="431"/>
    </location>
    <ligand>
        <name>ATP</name>
        <dbReference type="ChEBI" id="CHEBI:30616"/>
    </ligand>
</feature>
<evidence type="ECO:0000313" key="11">
    <source>
        <dbReference type="EMBL" id="AYL99287.1"/>
    </source>
</evidence>
<evidence type="ECO:0000256" key="6">
    <source>
        <dbReference type="ARBA" id="ARBA00022793"/>
    </source>
</evidence>
<feature type="binding site" evidence="10">
    <location>
        <position position="274"/>
    </location>
    <ligand>
        <name>ATP</name>
        <dbReference type="ChEBI" id="CHEBI:30616"/>
    </ligand>
</feature>
<comment type="catalytic activity">
    <reaction evidence="9 10">
        <text>oxaloacetate + ATP = phosphoenolpyruvate + ADP + CO2</text>
        <dbReference type="Rhea" id="RHEA:18617"/>
        <dbReference type="ChEBI" id="CHEBI:16452"/>
        <dbReference type="ChEBI" id="CHEBI:16526"/>
        <dbReference type="ChEBI" id="CHEBI:30616"/>
        <dbReference type="ChEBI" id="CHEBI:58702"/>
        <dbReference type="ChEBI" id="CHEBI:456216"/>
        <dbReference type="EC" id="4.1.1.49"/>
    </reaction>
</comment>
<dbReference type="PANTHER" id="PTHR30031:SF0">
    <property type="entry name" value="PHOSPHOENOLPYRUVATE CARBOXYKINASE (ATP)"/>
    <property type="match status" value="1"/>
</dbReference>
<evidence type="ECO:0000256" key="10">
    <source>
        <dbReference type="HAMAP-Rule" id="MF_00453"/>
    </source>
</evidence>
<keyword evidence="10" id="KW-0963">Cytoplasm</keyword>
<dbReference type="GO" id="GO:0046872">
    <property type="term" value="F:metal ion binding"/>
    <property type="evidence" value="ECO:0007669"/>
    <property type="project" value="UniProtKB-KW"/>
</dbReference>
<comment type="cofactor">
    <cofactor evidence="10">
        <name>Mn(2+)</name>
        <dbReference type="ChEBI" id="CHEBI:29035"/>
    </cofactor>
    <text evidence="10">Binds 1 Mn(2+) ion per subunit.</text>
</comment>
<dbReference type="Gene3D" id="3.40.449.10">
    <property type="entry name" value="Phosphoenolpyruvate Carboxykinase, domain 1"/>
    <property type="match status" value="1"/>
</dbReference>
<feature type="binding site" evidence="10">
    <location>
        <position position="183"/>
    </location>
    <ligand>
        <name>substrate</name>
    </ligand>
</feature>
<accession>A0A494VUL0</accession>
<dbReference type="Gene3D" id="2.170.8.10">
    <property type="entry name" value="Phosphoenolpyruvate Carboxykinase, domain 2"/>
    <property type="match status" value="1"/>
</dbReference>
<dbReference type="NCBIfam" id="TIGR00224">
    <property type="entry name" value="pckA"/>
    <property type="match status" value="1"/>
</dbReference>
<protein>
    <recommendedName>
        <fullName evidence="3 10">Phosphoenolpyruvate carboxykinase (ATP)</fullName>
        <shortName evidence="10">PCK</shortName>
        <shortName evidence="10">PEP carboxykinase</shortName>
        <shortName evidence="10">PEPCK</shortName>
        <ecNumber evidence="3 10">4.1.1.49</ecNumber>
    </recommendedName>
</protein>
<dbReference type="PROSITE" id="PS00532">
    <property type="entry name" value="PEPCK_ATP"/>
    <property type="match status" value="1"/>
</dbReference>
<dbReference type="NCBIfam" id="NF006821">
    <property type="entry name" value="PRK09344.1-3"/>
    <property type="match status" value="1"/>
</dbReference>
<gene>
    <name evidence="10 11" type="primary">pckA</name>
    <name evidence="11" type="ORF">HYN43_002355</name>
</gene>